<keyword evidence="4 5" id="KW-0326">Glycosidase</keyword>
<dbReference type="InterPro" id="IPR041233">
    <property type="entry name" value="Melibiase_C"/>
</dbReference>
<dbReference type="Gene3D" id="2.60.40.1180">
    <property type="entry name" value="Golgi alpha-mannosidase II"/>
    <property type="match status" value="1"/>
</dbReference>
<feature type="domain" description="Glycosyl hydrolase family 98 putative carbohydrate-binding module" evidence="8">
    <location>
        <begin position="540"/>
        <end position="685"/>
    </location>
</feature>
<organism evidence="9 10">
    <name type="scientific">Streptomyces yaizuensis</name>
    <dbReference type="NCBI Taxonomy" id="2989713"/>
    <lineage>
        <taxon>Bacteria</taxon>
        <taxon>Bacillati</taxon>
        <taxon>Actinomycetota</taxon>
        <taxon>Actinomycetes</taxon>
        <taxon>Kitasatosporales</taxon>
        <taxon>Streptomycetaceae</taxon>
        <taxon>Streptomyces</taxon>
    </lineage>
</organism>
<name>A0ABQ5P3P0_9ACTN</name>
<dbReference type="SUPFAM" id="SSF51445">
    <property type="entry name" value="(Trans)glycosidases"/>
    <property type="match status" value="1"/>
</dbReference>
<dbReference type="PANTHER" id="PTHR11452:SF75">
    <property type="entry name" value="ALPHA-GALACTOSIDASE MEL1"/>
    <property type="match status" value="1"/>
</dbReference>
<dbReference type="Pfam" id="PF08305">
    <property type="entry name" value="NPCBM"/>
    <property type="match status" value="1"/>
</dbReference>
<sequence>MRHPSTPRVRRRVIGALTAALLGAAGLGVPATAAPTTPTAPTAPATAADEPERAPADAALALTPPMGFNNWNSTHCRADFNEAMVKGIADIFVERGLKEAGYTYVNLDDCWALPQRNAEGKLVPDPVRFPNGIKAVADYVHSQGLKFGIYTSAGTKTCNRAGFPGALGHEYSDAQQFADWGVDYLKYDNCNNQGVDARLRYTTMRDALRATGRPIVHSLCEWGQNKPWDWAKDVGQLWRTTGDISDNWGSMVSIMKRNLPLAPYAGPGHWNDPDMLEVGNGGMTDTEYRTHFSLWSIMAAPLLIGSDLREAPESAFEILGNREVIAVDQDRLGKQGTVVSAEGGRWVVAKEMADGSRAVALFNESGRPQRIATTAAAVGLPQATAYTVRDLWKHTTSHTADTLAATVPAHGTVLLRVSRDRAWPLLPPALELAADQDVMAEATDSGRLTTTVTDLGRTPALTVSVALAGPEGWTVRPLTRTTRKVLPGGARLATDWEFTVPAGTAPGSYGLTLTVHHRTLTGARLTHTAPAAVSVVVPPPAGRAHLSDLGWLNAVNGWGPVEKDRSNGESRAGDGRPITIGGQVFAKGLGVHASSTVEYYTGGRCATVSAQVGVDDEKGTRGTVAFEIWADGAKAAGTGVLTNAMDAQPLTADVRGAEVVRLVVTDGGDGIDSDHADWADLTIDC</sequence>
<dbReference type="InterPro" id="IPR018905">
    <property type="entry name" value="A-galactase_NEW3"/>
</dbReference>
<dbReference type="InterPro" id="IPR002241">
    <property type="entry name" value="Glyco_hydro_27"/>
</dbReference>
<evidence type="ECO:0000313" key="9">
    <source>
        <dbReference type="EMBL" id="GLF97100.1"/>
    </source>
</evidence>
<dbReference type="EC" id="3.2.1.22" evidence="5"/>
<keyword evidence="3 5" id="KW-0378">Hydrolase</keyword>
<keyword evidence="10" id="KW-1185">Reference proteome</keyword>
<dbReference type="Gene3D" id="2.60.40.10">
    <property type="entry name" value="Immunoglobulins"/>
    <property type="match status" value="1"/>
</dbReference>
<evidence type="ECO:0000256" key="3">
    <source>
        <dbReference type="ARBA" id="ARBA00022801"/>
    </source>
</evidence>
<comment type="similarity">
    <text evidence="1 5">Belongs to the glycosyl hydrolase 27 family.</text>
</comment>
<dbReference type="InterPro" id="IPR013785">
    <property type="entry name" value="Aldolase_TIM"/>
</dbReference>
<feature type="signal peptide" evidence="7">
    <location>
        <begin position="1"/>
        <end position="33"/>
    </location>
</feature>
<keyword evidence="2 7" id="KW-0732">Signal</keyword>
<dbReference type="PROSITE" id="PS00512">
    <property type="entry name" value="ALPHA_GALACTOSIDASE"/>
    <property type="match status" value="1"/>
</dbReference>
<dbReference type="InterPro" id="IPR008979">
    <property type="entry name" value="Galactose-bd-like_sf"/>
</dbReference>
<dbReference type="InterPro" id="IPR038637">
    <property type="entry name" value="NPCBM_sf"/>
</dbReference>
<evidence type="ECO:0000256" key="4">
    <source>
        <dbReference type="ARBA" id="ARBA00023295"/>
    </source>
</evidence>
<dbReference type="SUPFAM" id="SSF51011">
    <property type="entry name" value="Glycosyl hydrolase domain"/>
    <property type="match status" value="1"/>
</dbReference>
<evidence type="ECO:0000256" key="1">
    <source>
        <dbReference type="ARBA" id="ARBA00009743"/>
    </source>
</evidence>
<evidence type="ECO:0000259" key="8">
    <source>
        <dbReference type="SMART" id="SM00776"/>
    </source>
</evidence>
<dbReference type="Proteomes" id="UP001291653">
    <property type="component" value="Unassembled WGS sequence"/>
</dbReference>
<evidence type="ECO:0000256" key="5">
    <source>
        <dbReference type="RuleBase" id="RU361168"/>
    </source>
</evidence>
<dbReference type="CDD" id="cd14792">
    <property type="entry name" value="GH27"/>
    <property type="match status" value="1"/>
</dbReference>
<protein>
    <recommendedName>
        <fullName evidence="5">Alpha-galactosidase</fullName>
        <ecNumber evidence="5">3.2.1.22</ecNumber>
    </recommendedName>
    <alternativeName>
        <fullName evidence="5">Melibiase</fullName>
    </alternativeName>
</protein>
<dbReference type="PANTHER" id="PTHR11452">
    <property type="entry name" value="ALPHA-GALACTOSIDASE/ALPHA-N-ACETYLGALACTOSAMINIDASE"/>
    <property type="match status" value="1"/>
</dbReference>
<dbReference type="SUPFAM" id="SSF49785">
    <property type="entry name" value="Galactose-binding domain-like"/>
    <property type="match status" value="1"/>
</dbReference>
<dbReference type="Pfam" id="PF17801">
    <property type="entry name" value="Melibiase_C"/>
    <property type="match status" value="1"/>
</dbReference>
<evidence type="ECO:0000256" key="2">
    <source>
        <dbReference type="ARBA" id="ARBA00022729"/>
    </source>
</evidence>
<proteinExistence type="inferred from homology"/>
<dbReference type="Gene3D" id="2.60.120.1060">
    <property type="entry name" value="NPCBM/NEW2 domain"/>
    <property type="match status" value="1"/>
</dbReference>
<dbReference type="InterPro" id="IPR017853">
    <property type="entry name" value="GH"/>
</dbReference>
<dbReference type="InterPro" id="IPR013783">
    <property type="entry name" value="Ig-like_fold"/>
</dbReference>
<dbReference type="InterPro" id="IPR006311">
    <property type="entry name" value="TAT_signal"/>
</dbReference>
<dbReference type="Pfam" id="PF16499">
    <property type="entry name" value="Melibiase_2"/>
    <property type="match status" value="1"/>
</dbReference>
<comment type="catalytic activity">
    <reaction evidence="5">
        <text>Hydrolysis of terminal, non-reducing alpha-D-galactose residues in alpha-D-galactosides, including galactose oligosaccharides, galactomannans and galactolipids.</text>
        <dbReference type="EC" id="3.2.1.22"/>
    </reaction>
</comment>
<dbReference type="RefSeq" id="WP_323449101.1">
    <property type="nucleotide sequence ID" value="NZ_BSBI01000009.1"/>
</dbReference>
<comment type="caution">
    <text evidence="9">The sequence shown here is derived from an EMBL/GenBank/DDBJ whole genome shotgun (WGS) entry which is preliminary data.</text>
</comment>
<dbReference type="EMBL" id="BSBI01000009">
    <property type="protein sequence ID" value="GLF97100.1"/>
    <property type="molecule type" value="Genomic_DNA"/>
</dbReference>
<feature type="chain" id="PRO_5047322072" description="Alpha-galactosidase" evidence="7">
    <location>
        <begin position="34"/>
        <end position="685"/>
    </location>
</feature>
<dbReference type="PROSITE" id="PS51318">
    <property type="entry name" value="TAT"/>
    <property type="match status" value="1"/>
</dbReference>
<gene>
    <name evidence="9" type="ORF">SYYSPA8_22405</name>
</gene>
<dbReference type="Gene3D" id="3.20.20.70">
    <property type="entry name" value="Aldolase class I"/>
    <property type="match status" value="1"/>
</dbReference>
<reference evidence="9 10" key="1">
    <citation type="submission" date="2022-10" db="EMBL/GenBank/DDBJ databases">
        <title>Draft genome sequence of Streptomyces sp. YSPA8.</title>
        <authorList>
            <person name="Moriuchi R."/>
            <person name="Dohra H."/>
            <person name="Yamamura H."/>
            <person name="Kodani S."/>
        </authorList>
    </citation>
    <scope>NUCLEOTIDE SEQUENCE [LARGE SCALE GENOMIC DNA]</scope>
    <source>
        <strain evidence="9 10">YSPA8</strain>
    </source>
</reference>
<feature type="region of interest" description="Disordered" evidence="6">
    <location>
        <begin position="32"/>
        <end position="53"/>
    </location>
</feature>
<feature type="compositionally biased region" description="Low complexity" evidence="6">
    <location>
        <begin position="32"/>
        <end position="48"/>
    </location>
</feature>
<dbReference type="PRINTS" id="PR00740">
    <property type="entry name" value="GLHYDRLASE27"/>
</dbReference>
<accession>A0ABQ5P3P0</accession>
<keyword evidence="5" id="KW-1015">Disulfide bond</keyword>
<evidence type="ECO:0000256" key="6">
    <source>
        <dbReference type="SAM" id="MobiDB-lite"/>
    </source>
</evidence>
<dbReference type="InterPro" id="IPR013780">
    <property type="entry name" value="Glyco_hydro_b"/>
</dbReference>
<dbReference type="SMART" id="SM00776">
    <property type="entry name" value="NPCBM"/>
    <property type="match status" value="1"/>
</dbReference>
<dbReference type="InterPro" id="IPR000111">
    <property type="entry name" value="Glyco_hydro_27/36_CS"/>
</dbReference>
<evidence type="ECO:0000313" key="10">
    <source>
        <dbReference type="Proteomes" id="UP001291653"/>
    </source>
</evidence>
<evidence type="ECO:0000256" key="7">
    <source>
        <dbReference type="SAM" id="SignalP"/>
    </source>
</evidence>
<dbReference type="InterPro" id="IPR013222">
    <property type="entry name" value="Glyco_hyd_98_carb-bd"/>
</dbReference>
<dbReference type="Pfam" id="PF10633">
    <property type="entry name" value="NPCBM_assoc"/>
    <property type="match status" value="1"/>
</dbReference>